<sequence length="72" mass="8302">MEKGIIDRFEDNLAVVEFGEEMRDIPRNELPKNAEVGDMLIFDGKSITIDKAGTEKLRAEIEELMNELFEEE</sequence>
<evidence type="ECO:0000313" key="2">
    <source>
        <dbReference type="Proteomes" id="UP000199136"/>
    </source>
</evidence>
<dbReference type="AlphaFoldDB" id="A0A1I5WSK8"/>
<evidence type="ECO:0000313" key="1">
    <source>
        <dbReference type="EMBL" id="SFQ22467.1"/>
    </source>
</evidence>
<dbReference type="OrthoDB" id="164847at2"/>
<gene>
    <name evidence="1" type="ORF">SAMN04488506_1058</name>
</gene>
<keyword evidence="2" id="KW-1185">Reference proteome</keyword>
<dbReference type="RefSeq" id="WP_092480108.1">
    <property type="nucleotide sequence ID" value="NZ_FOXW01000003.1"/>
</dbReference>
<evidence type="ECO:0008006" key="3">
    <source>
        <dbReference type="Google" id="ProtNLM"/>
    </source>
</evidence>
<dbReference type="STRING" id="82801.SAMN04488506_1058"/>
<name>A0A1I5WSK8_9LACT</name>
<dbReference type="Proteomes" id="UP000199136">
    <property type="component" value="Unassembled WGS sequence"/>
</dbReference>
<dbReference type="InterPro" id="IPR021377">
    <property type="entry name" value="DUF3006"/>
</dbReference>
<proteinExistence type="predicted"/>
<protein>
    <recommendedName>
        <fullName evidence="3">DUF3006 domain-containing protein</fullName>
    </recommendedName>
</protein>
<organism evidence="1 2">
    <name type="scientific">Desemzia incerta</name>
    <dbReference type="NCBI Taxonomy" id="82801"/>
    <lineage>
        <taxon>Bacteria</taxon>
        <taxon>Bacillati</taxon>
        <taxon>Bacillota</taxon>
        <taxon>Bacilli</taxon>
        <taxon>Lactobacillales</taxon>
        <taxon>Carnobacteriaceae</taxon>
        <taxon>Desemzia</taxon>
    </lineage>
</organism>
<dbReference type="Pfam" id="PF11213">
    <property type="entry name" value="DUF3006"/>
    <property type="match status" value="1"/>
</dbReference>
<accession>A0A1I5WSK8</accession>
<reference evidence="1 2" key="1">
    <citation type="submission" date="2016-10" db="EMBL/GenBank/DDBJ databases">
        <authorList>
            <person name="de Groot N.N."/>
        </authorList>
    </citation>
    <scope>NUCLEOTIDE SEQUENCE [LARGE SCALE GENOMIC DNA]</scope>
    <source>
        <strain evidence="1 2">DSM 20581</strain>
    </source>
</reference>
<dbReference type="EMBL" id="FOXW01000003">
    <property type="protein sequence ID" value="SFQ22467.1"/>
    <property type="molecule type" value="Genomic_DNA"/>
</dbReference>